<dbReference type="InterPro" id="IPR008688">
    <property type="entry name" value="ATP_synth_Bsub_B/MI25"/>
</dbReference>
<dbReference type="Gene3D" id="4.10.410.10">
    <property type="entry name" value="Pancreatic trypsin inhibitor Kunitz domain"/>
    <property type="match status" value="2"/>
</dbReference>
<dbReference type="PROSITE" id="PS50279">
    <property type="entry name" value="BPTI_KUNITZ_2"/>
    <property type="match status" value="2"/>
</dbReference>
<comment type="subcellular location">
    <subcellularLocation>
        <location evidence="9">Mitochondrion</location>
    </subcellularLocation>
    <subcellularLocation>
        <location evidence="9">Mitochondrion inner membrane</location>
    </subcellularLocation>
</comment>
<evidence type="ECO:0000256" key="3">
    <source>
        <dbReference type="ARBA" id="ARBA00022547"/>
    </source>
</evidence>
<keyword evidence="5 9" id="KW-0999">Mitochondrion inner membrane</keyword>
<reference evidence="11" key="1">
    <citation type="submission" date="2022-03" db="EMBL/GenBank/DDBJ databases">
        <authorList>
            <person name="Martin H S."/>
        </authorList>
    </citation>
    <scope>NUCLEOTIDE SEQUENCE</scope>
</reference>
<evidence type="ECO:0000256" key="4">
    <source>
        <dbReference type="ARBA" id="ARBA00022781"/>
    </source>
</evidence>
<dbReference type="Gene3D" id="1.20.5.2210">
    <property type="match status" value="1"/>
</dbReference>
<comment type="similarity">
    <text evidence="1 9">Belongs to the eukaryotic ATPase B chain family.</text>
</comment>
<keyword evidence="8 9" id="KW-0472">Membrane</keyword>
<dbReference type="PANTHER" id="PTHR12733:SF3">
    <property type="entry name" value="ATP SYNTHASE F(0) COMPLEX SUBUNIT B1, MITOCHONDRIAL"/>
    <property type="match status" value="1"/>
</dbReference>
<accession>A0ABN8HJS4</accession>
<dbReference type="EMBL" id="OW152813">
    <property type="protein sequence ID" value="CAH2034694.1"/>
    <property type="molecule type" value="Genomic_DNA"/>
</dbReference>
<dbReference type="PANTHER" id="PTHR12733">
    <property type="entry name" value="MITOCHONDRIAL ATP SYNTHASE B CHAIN"/>
    <property type="match status" value="1"/>
</dbReference>
<feature type="domain" description="BPTI/Kunitz inhibitor" evidence="10">
    <location>
        <begin position="303"/>
        <end position="337"/>
    </location>
</feature>
<evidence type="ECO:0000259" key="10">
    <source>
        <dbReference type="PROSITE" id="PS50279"/>
    </source>
</evidence>
<sequence length="356" mass="41275">MNIQGLTFLRREIRFLIPKVIFTSHTETCPVQRLVASEPCSTKTNGAWKPKRLNRPGKVRFGFIPEDYFVFFYPKTGVTGPYLFGILLANYLISKEIYVMEHDYYIGLSILVIIIYGNKKLGPILAASLDKDVDAFETNLNATRKEEEAHYESIIKEAKDAQWRANGQKLLMDAKKENVAMQLEAAFRERQMHVFRTVKRRLDYHMHLEETEQSSTTSKLTDTVLSDPKILCKLQPVSYDCEGNGQRRPFYYYDIKLEDCRSAYFSNCTHNLNKFISLKDCHNSCREPGMEPLEEPVRKEIFCRLQHDFGECNSYYPMWYFDMTSRTCRGFSYSGCGVAIPVATADDEHAQSQRSR</sequence>
<dbReference type="Pfam" id="PF05405">
    <property type="entry name" value="Mt_ATP-synt_B"/>
    <property type="match status" value="1"/>
</dbReference>
<dbReference type="CDD" id="cd00109">
    <property type="entry name" value="Kunitz-type"/>
    <property type="match status" value="1"/>
</dbReference>
<evidence type="ECO:0000256" key="8">
    <source>
        <dbReference type="ARBA" id="ARBA00023136"/>
    </source>
</evidence>
<keyword evidence="3 9" id="KW-0138">CF(0)</keyword>
<evidence type="ECO:0000256" key="2">
    <source>
        <dbReference type="ARBA" id="ARBA00022448"/>
    </source>
</evidence>
<keyword evidence="6 9" id="KW-0406">Ion transport</keyword>
<dbReference type="SUPFAM" id="SSF57362">
    <property type="entry name" value="BPTI-like"/>
    <property type="match status" value="2"/>
</dbReference>
<evidence type="ECO:0000256" key="5">
    <source>
        <dbReference type="ARBA" id="ARBA00022792"/>
    </source>
</evidence>
<evidence type="ECO:0000256" key="1">
    <source>
        <dbReference type="ARBA" id="ARBA00007479"/>
    </source>
</evidence>
<keyword evidence="12" id="KW-1185">Reference proteome</keyword>
<keyword evidence="2 9" id="KW-0813">Transport</keyword>
<evidence type="ECO:0000256" key="7">
    <source>
        <dbReference type="ARBA" id="ARBA00023128"/>
    </source>
</evidence>
<keyword evidence="4 9" id="KW-0375">Hydrogen ion transport</keyword>
<dbReference type="InterPro" id="IPR002223">
    <property type="entry name" value="Kunitz_BPTI"/>
</dbReference>
<evidence type="ECO:0000256" key="6">
    <source>
        <dbReference type="ARBA" id="ARBA00023065"/>
    </source>
</evidence>
<feature type="domain" description="BPTI/Kunitz inhibitor" evidence="10">
    <location>
        <begin position="232"/>
        <end position="285"/>
    </location>
</feature>
<evidence type="ECO:0000256" key="9">
    <source>
        <dbReference type="RuleBase" id="RU368017"/>
    </source>
</evidence>
<dbReference type="InterPro" id="IPR036880">
    <property type="entry name" value="Kunitz_BPTI_sf"/>
</dbReference>
<gene>
    <name evidence="11" type="ORF">IPOD504_LOCUS248</name>
</gene>
<comment type="function">
    <text evidence="9">Subunit b, of the mitochondrial membrane ATP synthase complex (F(1)F(0) ATP synthase or Complex V) that produces ATP from ADP in the presence of a proton gradient across the membrane which is generated by electron transport complexes of the respiratory chain. ATP synthase complex consist of a soluble F(1) head domain - the catalytic core - and a membrane F(1) domain - the membrane proton channel. These two domains are linked by a central stalk rotating inside the F(1) region and a stationary peripheral stalk. During catalysis, ATP synthesis in the catalytic domain of F(1) is coupled via a rotary mechanism of the central stalk subunits to proton translocation. In vivo, can only synthesize ATP although its ATP hydrolase activity can be activated artificially in vitro. Part of the complex F(0) domain. Part of the complex F(0) domain and the peripheric stalk, which acts as a stator to hold the catalytic alpha(3)beta(3) subcomplex and subunit a/ATP6 static relative to the rotary elements.</text>
</comment>
<dbReference type="SMART" id="SM00131">
    <property type="entry name" value="KU"/>
    <property type="match status" value="2"/>
</dbReference>
<keyword evidence="7 9" id="KW-0496">Mitochondrion</keyword>
<organism evidence="11 12">
    <name type="scientific">Iphiclides podalirius</name>
    <name type="common">scarce swallowtail</name>
    <dbReference type="NCBI Taxonomy" id="110791"/>
    <lineage>
        <taxon>Eukaryota</taxon>
        <taxon>Metazoa</taxon>
        <taxon>Ecdysozoa</taxon>
        <taxon>Arthropoda</taxon>
        <taxon>Hexapoda</taxon>
        <taxon>Insecta</taxon>
        <taxon>Pterygota</taxon>
        <taxon>Neoptera</taxon>
        <taxon>Endopterygota</taxon>
        <taxon>Lepidoptera</taxon>
        <taxon>Glossata</taxon>
        <taxon>Ditrysia</taxon>
        <taxon>Papilionoidea</taxon>
        <taxon>Papilionidae</taxon>
        <taxon>Papilioninae</taxon>
        <taxon>Iphiclides</taxon>
    </lineage>
</organism>
<evidence type="ECO:0000313" key="12">
    <source>
        <dbReference type="Proteomes" id="UP000837857"/>
    </source>
</evidence>
<evidence type="ECO:0000313" key="11">
    <source>
        <dbReference type="EMBL" id="CAH2034694.1"/>
    </source>
</evidence>
<dbReference type="Pfam" id="PF00014">
    <property type="entry name" value="Kunitz_BPTI"/>
    <property type="match status" value="2"/>
</dbReference>
<dbReference type="InterPro" id="IPR013837">
    <property type="entry name" value="ATP_synth_F0_suB"/>
</dbReference>
<protein>
    <recommendedName>
        <fullName evidence="9">ATP synthase subunit b</fullName>
    </recommendedName>
</protein>
<feature type="non-terminal residue" evidence="11">
    <location>
        <position position="1"/>
    </location>
</feature>
<comment type="subunit">
    <text evidence="9">F-type ATPases have 2 components, CF(1) - the catalytic core - and CF(0) - the membrane proton channel. CF(1) and CF(0) have multiple subunits.</text>
</comment>
<proteinExistence type="inferred from homology"/>
<dbReference type="Proteomes" id="UP000837857">
    <property type="component" value="Chromosome 1"/>
</dbReference>
<name>A0ABN8HJS4_9NEOP</name>
<dbReference type="SUPFAM" id="SSF161060">
    <property type="entry name" value="ATP synthase B chain-like"/>
    <property type="match status" value="1"/>
</dbReference>